<protein>
    <submittedName>
        <fullName evidence="2">Subunit of meta cleavage enzyme</fullName>
    </submittedName>
</protein>
<feature type="domain" description="Extradiol ring-cleavage dioxygenase LigAB LigA subunit" evidence="1">
    <location>
        <begin position="17"/>
        <end position="74"/>
    </location>
</feature>
<name>A0ABW9DT14_9BURK</name>
<comment type="caution">
    <text evidence="2">The sequence shown here is derived from an EMBL/GenBank/DDBJ whole genome shotgun (WGS) entry which is preliminary data.</text>
</comment>
<dbReference type="SUPFAM" id="SSF48076">
    <property type="entry name" value="LigA subunit of an aromatic-ring-opening dioxygenase LigAB"/>
    <property type="match status" value="1"/>
</dbReference>
<dbReference type="RefSeq" id="WP_408234324.1">
    <property type="nucleotide sequence ID" value="NZ_JAQQCF010000012.1"/>
</dbReference>
<evidence type="ECO:0000313" key="3">
    <source>
        <dbReference type="Proteomes" id="UP001629432"/>
    </source>
</evidence>
<evidence type="ECO:0000313" key="2">
    <source>
        <dbReference type="EMBL" id="MFM0638114.1"/>
    </source>
</evidence>
<reference evidence="2 3" key="1">
    <citation type="journal article" date="2024" name="Chem. Sci.">
        <title>Discovery of megapolipeptins by genome mining of a Burkholderiales bacteria collection.</title>
        <authorList>
            <person name="Paulo B.S."/>
            <person name="Recchia M.J.J."/>
            <person name="Lee S."/>
            <person name="Fergusson C.H."/>
            <person name="Romanowski S.B."/>
            <person name="Hernandez A."/>
            <person name="Krull N."/>
            <person name="Liu D.Y."/>
            <person name="Cavanagh H."/>
            <person name="Bos A."/>
            <person name="Gray C.A."/>
            <person name="Murphy B.T."/>
            <person name="Linington R.G."/>
            <person name="Eustaquio A.S."/>
        </authorList>
    </citation>
    <scope>NUCLEOTIDE SEQUENCE [LARGE SCALE GENOMIC DNA]</scope>
    <source>
        <strain evidence="2 3">RL17-338-BIC-A</strain>
    </source>
</reference>
<accession>A0ABW9DT14</accession>
<keyword evidence="3" id="KW-1185">Reference proteome</keyword>
<gene>
    <name evidence="2" type="ORF">PQQ63_15540</name>
</gene>
<dbReference type="Proteomes" id="UP001629432">
    <property type="component" value="Unassembled WGS sequence"/>
</dbReference>
<sequence length="101" mass="11703">MKSNWIQRIPSQESYWMNRVLFDVHHNESHLARYLENPEVYLDFIPLALEMKKAIRDNDIATMYRAGVNPYLLRAHCLGLRIPESVFLESLRSVASGGKNG</sequence>
<evidence type="ECO:0000259" key="1">
    <source>
        <dbReference type="Pfam" id="PF07746"/>
    </source>
</evidence>
<dbReference type="Gene3D" id="1.10.700.10">
    <property type="entry name" value="Dioxygenase LigAB, LigA subunit"/>
    <property type="match status" value="1"/>
</dbReference>
<dbReference type="InterPro" id="IPR011986">
    <property type="entry name" value="Xdiol_dOase_LigA"/>
</dbReference>
<dbReference type="InterPro" id="IPR036622">
    <property type="entry name" value="LigA_sf"/>
</dbReference>
<dbReference type="EMBL" id="JAQQCF010000012">
    <property type="protein sequence ID" value="MFM0638114.1"/>
    <property type="molecule type" value="Genomic_DNA"/>
</dbReference>
<dbReference type="Pfam" id="PF07746">
    <property type="entry name" value="LigA"/>
    <property type="match status" value="1"/>
</dbReference>
<organism evidence="2 3">
    <name type="scientific">Paraburkholderia metrosideri</name>
    <dbReference type="NCBI Taxonomy" id="580937"/>
    <lineage>
        <taxon>Bacteria</taxon>
        <taxon>Pseudomonadati</taxon>
        <taxon>Pseudomonadota</taxon>
        <taxon>Betaproteobacteria</taxon>
        <taxon>Burkholderiales</taxon>
        <taxon>Burkholderiaceae</taxon>
        <taxon>Paraburkholderia</taxon>
    </lineage>
</organism>
<proteinExistence type="predicted"/>